<dbReference type="GO" id="GO:0032040">
    <property type="term" value="C:small-subunit processome"/>
    <property type="evidence" value="ECO:0007669"/>
    <property type="project" value="TreeGrafter"/>
</dbReference>
<dbReference type="PANTHER" id="PTHR14927">
    <property type="entry name" value="NUCLEOLAR PROTEIN 10"/>
    <property type="match status" value="1"/>
</dbReference>
<organism evidence="2 3">
    <name type="scientific">Guillardia theta</name>
    <name type="common">Cryptophyte</name>
    <name type="synonym">Cryptomonas phi</name>
    <dbReference type="NCBI Taxonomy" id="55529"/>
    <lineage>
        <taxon>Eukaryota</taxon>
        <taxon>Cryptophyceae</taxon>
        <taxon>Pyrenomonadales</taxon>
        <taxon>Geminigeraceae</taxon>
        <taxon>Guillardia</taxon>
    </lineage>
</organism>
<name>Q98RL1_GUITH</name>
<proteinExistence type="predicted"/>
<dbReference type="InterPro" id="IPR056551">
    <property type="entry name" value="Beta-prop_NOL10_N"/>
</dbReference>
<evidence type="ECO:0000313" key="3">
    <source>
        <dbReference type="Proteomes" id="UP000242167"/>
    </source>
</evidence>
<evidence type="ECO:0000313" key="2">
    <source>
        <dbReference type="EMBL" id="AAK39937.1"/>
    </source>
</evidence>
<dbReference type="GeneID" id="857424"/>
<dbReference type="GO" id="GO:0030686">
    <property type="term" value="C:90S preribosome"/>
    <property type="evidence" value="ECO:0007669"/>
    <property type="project" value="TreeGrafter"/>
</dbReference>
<dbReference type="InterPro" id="IPR015943">
    <property type="entry name" value="WD40/YVTN_repeat-like_dom_sf"/>
</dbReference>
<dbReference type="Gene3D" id="2.130.10.10">
    <property type="entry name" value="YVTN repeat-like/Quinoprotein amine dehydrogenase"/>
    <property type="match status" value="1"/>
</dbReference>
<feature type="domain" description="Nucleolar protein 10-like N-terminal" evidence="1">
    <location>
        <begin position="21"/>
        <end position="275"/>
    </location>
</feature>
<gene>
    <name evidence="2" type="primary">orf312</name>
</gene>
<dbReference type="InterPro" id="IPR036322">
    <property type="entry name" value="WD40_repeat_dom_sf"/>
</dbReference>
<dbReference type="PIR" id="B99101">
    <property type="entry name" value="B99101"/>
</dbReference>
<dbReference type="PANTHER" id="PTHR14927:SF0">
    <property type="entry name" value="NUCLEOLAR PROTEIN 10"/>
    <property type="match status" value="1"/>
</dbReference>
<evidence type="ECO:0000259" key="1">
    <source>
        <dbReference type="Pfam" id="PF23098"/>
    </source>
</evidence>
<dbReference type="Proteomes" id="UP000242167">
    <property type="component" value="Nucleomorph 1"/>
</dbReference>
<protein>
    <recommendedName>
        <fullName evidence="1">Nucleolar protein 10-like N-terminal domain-containing protein</fullName>
    </recommendedName>
</protein>
<reference evidence="2 3" key="1">
    <citation type="journal article" date="2001" name="Nature">
        <title>The highly reduced genome of an enslaved algal nucleus.</title>
        <authorList>
            <person name="Douglas S."/>
            <person name="Zauner S."/>
            <person name="Fraunholz M."/>
            <person name="Beaton M."/>
            <person name="Penny S."/>
            <person name="Deng L."/>
            <person name="Wu X."/>
            <person name="Reith M."/>
            <person name="Cavalier-Smith T."/>
            <person name="Maier U."/>
        </authorList>
    </citation>
    <scope>NUCLEOTIDE SEQUENCE [LARGE SCALE GENOMIC DNA]</scope>
</reference>
<dbReference type="AlphaFoldDB" id="Q98RL1"/>
<sequence length="312" mass="36379">MLNNFSKRQMTNCFDRYFTNNLFSELYFPSYIKKTRQTTDENYLVSIGYYPGMVKCYDLNNFSIKFQRVLSSCINDFQIVSEDWKQILFLCSNKIEVHSMSGNHFNIKMPEAAYVFKYIKKENVVYIPTLNGNILRYSLIKCKSLKKINNLSDGSKISCSFSSQKNMIAFGTSRGYVEFWDTRVTKNFINIFDVIKFLNSNDKISKIKFDQKNTYNINIGTQKGNLFIYDIRRSIPLVSKKISSKNEVLSITQLNSDIAVSTFNCIKIISPDQANTKYKINFPTKINDLYFFSKYNCILISSNHKRLGVIYL</sequence>
<dbReference type="Pfam" id="PF23098">
    <property type="entry name" value="Beta-prop_NOL10_N"/>
    <property type="match status" value="1"/>
</dbReference>
<accession>Q98RL1</accession>
<dbReference type="SUPFAM" id="SSF50978">
    <property type="entry name" value="WD40 repeat-like"/>
    <property type="match status" value="1"/>
</dbReference>
<dbReference type="EMBL" id="AF165818">
    <property type="protein sequence ID" value="AAK39937.1"/>
    <property type="molecule type" value="Genomic_DNA"/>
</dbReference>
<dbReference type="RefSeq" id="XP_001713642.1">
    <property type="nucleotide sequence ID" value="XM_001713590.1"/>
</dbReference>
<dbReference type="GO" id="GO:0000462">
    <property type="term" value="P:maturation of SSU-rRNA from tricistronic rRNA transcript (SSU-rRNA, 5.8S rRNA, LSU-rRNA)"/>
    <property type="evidence" value="ECO:0007669"/>
    <property type="project" value="TreeGrafter"/>
</dbReference>
<geneLocation type="nucleomorph" evidence="2"/>
<keyword evidence="2" id="KW-0542">Nucleomorph</keyword>
<dbReference type="InterPro" id="IPR040382">
    <property type="entry name" value="NOL10/Enp2"/>
</dbReference>